<dbReference type="Gene3D" id="3.10.20.30">
    <property type="match status" value="1"/>
</dbReference>
<comment type="similarity">
    <text evidence="2">Belongs to the sideroflexin family.</text>
</comment>
<gene>
    <name evidence="12" type="ORF">Ctob_011187</name>
</gene>
<feature type="domain" description="2Fe-2S ferredoxin-type" evidence="11">
    <location>
        <begin position="241"/>
        <end position="284"/>
    </location>
</feature>
<evidence type="ECO:0000256" key="3">
    <source>
        <dbReference type="ARBA" id="ARBA00022448"/>
    </source>
</evidence>
<keyword evidence="9" id="KW-0496">Mitochondrion</keyword>
<evidence type="ECO:0000256" key="10">
    <source>
        <dbReference type="ARBA" id="ARBA00023136"/>
    </source>
</evidence>
<dbReference type="OrthoDB" id="6608471at2759"/>
<keyword evidence="5" id="KW-0001">2Fe-2S</keyword>
<keyword evidence="8" id="KW-0411">Iron-sulfur</keyword>
<dbReference type="InterPro" id="IPR001041">
    <property type="entry name" value="2Fe-2S_ferredoxin-type"/>
</dbReference>
<dbReference type="GO" id="GO:0015075">
    <property type="term" value="F:monoatomic ion transmembrane transporter activity"/>
    <property type="evidence" value="ECO:0007669"/>
    <property type="project" value="InterPro"/>
</dbReference>
<keyword evidence="6" id="KW-0029">Amino-acid transport</keyword>
<sequence>MVSNAKHYPNSLLRIFLGQLLNQSHLAGATYCNRGRGVSAGGADVAAIAKAYVVSISTAVPIAFVAAVSAQRWTVLRPLARYAPYPGVAAANALACVTMRQADVADGIPVFGSAAGAPAEQLGTSRVAGWAAVRDTALTRLCMPVGNFLIVPSLLYALQRPNRALGFGPQIAVTASIFCCWLPFSASLFPPTGTLPVTALEEELRAHLERAGVREANMFFDILKKKGDPVEVVVKTFDGDITVQGYQGGEMIKAMEQSGVIFGCKEGTCGSCEVKLEGRVVRSCVAKFPKKPMVNVDITDNELLKSRRED</sequence>
<dbReference type="SUPFAM" id="SSF54292">
    <property type="entry name" value="2Fe-2S ferredoxin-like"/>
    <property type="match status" value="1"/>
</dbReference>
<evidence type="ECO:0000256" key="2">
    <source>
        <dbReference type="ARBA" id="ARBA00005974"/>
    </source>
</evidence>
<dbReference type="CDD" id="cd00207">
    <property type="entry name" value="fer2"/>
    <property type="match status" value="1"/>
</dbReference>
<evidence type="ECO:0000256" key="5">
    <source>
        <dbReference type="ARBA" id="ARBA00022714"/>
    </source>
</evidence>
<dbReference type="GO" id="GO:0005743">
    <property type="term" value="C:mitochondrial inner membrane"/>
    <property type="evidence" value="ECO:0007669"/>
    <property type="project" value="TreeGrafter"/>
</dbReference>
<dbReference type="Pfam" id="PF00111">
    <property type="entry name" value="Fer2"/>
    <property type="match status" value="1"/>
</dbReference>
<evidence type="ECO:0000313" key="13">
    <source>
        <dbReference type="Proteomes" id="UP000037460"/>
    </source>
</evidence>
<keyword evidence="3" id="KW-0813">Transport</keyword>
<evidence type="ECO:0000256" key="4">
    <source>
        <dbReference type="ARBA" id="ARBA00022692"/>
    </source>
</evidence>
<keyword evidence="7" id="KW-1133">Transmembrane helix</keyword>
<evidence type="ECO:0000256" key="8">
    <source>
        <dbReference type="ARBA" id="ARBA00023014"/>
    </source>
</evidence>
<dbReference type="InterPro" id="IPR012675">
    <property type="entry name" value="Beta-grasp_dom_sf"/>
</dbReference>
<evidence type="ECO:0000256" key="6">
    <source>
        <dbReference type="ARBA" id="ARBA00022970"/>
    </source>
</evidence>
<evidence type="ECO:0000256" key="9">
    <source>
        <dbReference type="ARBA" id="ARBA00023128"/>
    </source>
</evidence>
<evidence type="ECO:0000256" key="1">
    <source>
        <dbReference type="ARBA" id="ARBA00004225"/>
    </source>
</evidence>
<keyword evidence="4" id="KW-0812">Transmembrane</keyword>
<comment type="caution">
    <text evidence="12">The sequence shown here is derived from an EMBL/GenBank/DDBJ whole genome shotgun (WGS) entry which is preliminary data.</text>
</comment>
<dbReference type="EMBL" id="JWZX01002693">
    <property type="protein sequence ID" value="KOO27619.1"/>
    <property type="molecule type" value="Genomic_DNA"/>
</dbReference>
<name>A0A0M0JM16_9EUKA</name>
<dbReference type="GO" id="GO:0006865">
    <property type="term" value="P:amino acid transport"/>
    <property type="evidence" value="ECO:0007669"/>
    <property type="project" value="UniProtKB-KW"/>
</dbReference>
<evidence type="ECO:0000313" key="12">
    <source>
        <dbReference type="EMBL" id="KOO27619.1"/>
    </source>
</evidence>
<keyword evidence="5" id="KW-0408">Iron</keyword>
<evidence type="ECO:0000259" key="11">
    <source>
        <dbReference type="Pfam" id="PF00111"/>
    </source>
</evidence>
<dbReference type="GO" id="GO:1990542">
    <property type="term" value="P:mitochondrial transmembrane transport"/>
    <property type="evidence" value="ECO:0007669"/>
    <property type="project" value="TreeGrafter"/>
</dbReference>
<dbReference type="InterPro" id="IPR004686">
    <property type="entry name" value="Mtc"/>
</dbReference>
<dbReference type="PROSITE" id="PS00197">
    <property type="entry name" value="2FE2S_FER_1"/>
    <property type="match status" value="1"/>
</dbReference>
<protein>
    <submittedName>
        <fullName evidence="12">Sideroflexin 5</fullName>
    </submittedName>
</protein>
<dbReference type="GO" id="GO:0051537">
    <property type="term" value="F:2 iron, 2 sulfur cluster binding"/>
    <property type="evidence" value="ECO:0007669"/>
    <property type="project" value="UniProtKB-KW"/>
</dbReference>
<dbReference type="Pfam" id="PF03820">
    <property type="entry name" value="SFXNs"/>
    <property type="match status" value="1"/>
</dbReference>
<keyword evidence="10" id="KW-0472">Membrane</keyword>
<keyword evidence="5" id="KW-0479">Metal-binding</keyword>
<keyword evidence="13" id="KW-1185">Reference proteome</keyword>
<organism evidence="12 13">
    <name type="scientific">Chrysochromulina tobinii</name>
    <dbReference type="NCBI Taxonomy" id="1460289"/>
    <lineage>
        <taxon>Eukaryota</taxon>
        <taxon>Haptista</taxon>
        <taxon>Haptophyta</taxon>
        <taxon>Prymnesiophyceae</taxon>
        <taxon>Prymnesiales</taxon>
        <taxon>Chrysochromulinaceae</taxon>
        <taxon>Chrysochromulina</taxon>
    </lineage>
</organism>
<proteinExistence type="inferred from homology"/>
<dbReference type="PANTHER" id="PTHR11153">
    <property type="entry name" value="SIDEROFLEXIN"/>
    <property type="match status" value="1"/>
</dbReference>
<evidence type="ECO:0000256" key="7">
    <source>
        <dbReference type="ARBA" id="ARBA00022989"/>
    </source>
</evidence>
<dbReference type="Proteomes" id="UP000037460">
    <property type="component" value="Unassembled WGS sequence"/>
</dbReference>
<dbReference type="InterPro" id="IPR036010">
    <property type="entry name" value="2Fe-2S_ferredoxin-like_sf"/>
</dbReference>
<dbReference type="PANTHER" id="PTHR11153:SF6">
    <property type="entry name" value="SIDEROFLEXIN-5"/>
    <property type="match status" value="1"/>
</dbReference>
<comment type="subcellular location">
    <subcellularLocation>
        <location evidence="1">Mitochondrion membrane</location>
        <topology evidence="1">Multi-pass membrane protein</topology>
    </subcellularLocation>
</comment>
<reference evidence="13" key="1">
    <citation type="journal article" date="2015" name="PLoS Genet.">
        <title>Genome Sequence and Transcriptome Analyses of Chrysochromulina tobin: Metabolic Tools for Enhanced Algal Fitness in the Prominent Order Prymnesiales (Haptophyceae).</title>
        <authorList>
            <person name="Hovde B.T."/>
            <person name="Deodato C.R."/>
            <person name="Hunsperger H.M."/>
            <person name="Ryken S.A."/>
            <person name="Yost W."/>
            <person name="Jha R.K."/>
            <person name="Patterson J."/>
            <person name="Monnat R.J. Jr."/>
            <person name="Barlow S.B."/>
            <person name="Starkenburg S.R."/>
            <person name="Cattolico R.A."/>
        </authorList>
    </citation>
    <scope>NUCLEOTIDE SEQUENCE</scope>
    <source>
        <strain evidence="13">CCMP291</strain>
    </source>
</reference>
<dbReference type="InterPro" id="IPR006058">
    <property type="entry name" value="2Fe2S_fd_BS"/>
</dbReference>
<accession>A0A0M0JM16</accession>
<dbReference type="AlphaFoldDB" id="A0A0M0JM16"/>